<dbReference type="AlphaFoldDB" id="D2SE82"/>
<reference evidence="1 2" key="1">
    <citation type="journal article" date="2010" name="Stand. Genomic Sci.">
        <title>Complete genome sequence of Geodermatophilus obscurus type strain (G-20).</title>
        <authorList>
            <person name="Ivanova N."/>
            <person name="Sikorski J."/>
            <person name="Jando M."/>
            <person name="Munk C."/>
            <person name="Lapidus A."/>
            <person name="Glavina Del Rio T."/>
            <person name="Copeland A."/>
            <person name="Tice H."/>
            <person name="Cheng J.-F."/>
            <person name="Lucas S."/>
            <person name="Chen F."/>
            <person name="Nolan M."/>
            <person name="Bruce D."/>
            <person name="Goodwin L."/>
            <person name="Pitluck S."/>
            <person name="Mavromatis K."/>
            <person name="Mikhailova N."/>
            <person name="Pati A."/>
            <person name="Chen A."/>
            <person name="Palaniappan K."/>
            <person name="Land M."/>
            <person name="Hauser L."/>
            <person name="Chang Y.-J."/>
            <person name="Jeffries C.D."/>
            <person name="Meincke L."/>
            <person name="Brettin T."/>
            <person name="Detter J.C."/>
            <person name="Detter J.C."/>
            <person name="Rohde M."/>
            <person name="Goeker M."/>
            <person name="Bristow J."/>
            <person name="Eisen J.A."/>
            <person name="Markowitz V."/>
            <person name="Hugenholtz P."/>
            <person name="Kyrpides N.C."/>
            <person name="Klenk H.-P."/>
        </authorList>
    </citation>
    <scope>NUCLEOTIDE SEQUENCE [LARGE SCALE GENOMIC DNA]</scope>
    <source>
        <strain evidence="2">ATCC 25078 / DSM 43160 / JCM 3152 / KCC A-0152 / KCTC 9177 / NBRC 13315 / NRRL B-3577 / G-20</strain>
    </source>
</reference>
<sequence length="31" mass="3474">MHRGLVERLAGFVLVVVVSRAWRAHSTGRGR</sequence>
<dbReference type="EMBL" id="CP001867">
    <property type="protein sequence ID" value="ADB74554.1"/>
    <property type="molecule type" value="Genomic_DNA"/>
</dbReference>
<organism evidence="1 2">
    <name type="scientific">Geodermatophilus obscurus (strain ATCC 25078 / DSM 43160 / JCM 3152 / CCUG 61914 / KCC A-0152 / KCTC 9177 / NBRC 13315 / NRRL B-3577 / G-20)</name>
    <dbReference type="NCBI Taxonomy" id="526225"/>
    <lineage>
        <taxon>Bacteria</taxon>
        <taxon>Bacillati</taxon>
        <taxon>Actinomycetota</taxon>
        <taxon>Actinomycetes</taxon>
        <taxon>Geodermatophilales</taxon>
        <taxon>Geodermatophilaceae</taxon>
        <taxon>Geodermatophilus</taxon>
    </lineage>
</organism>
<reference evidence="2" key="2">
    <citation type="submission" date="2010-01" db="EMBL/GenBank/DDBJ databases">
        <title>The complete genome of Geodermatophilus obscurus DSM 43160.</title>
        <authorList>
            <consortium name="US DOE Joint Genome Institute (JGI-PGF)"/>
            <person name="Lucas S."/>
            <person name="Copeland A."/>
            <person name="Lapidus A."/>
            <person name="Glavina del Rio T."/>
            <person name="Dalin E."/>
            <person name="Tice H."/>
            <person name="Bruce D."/>
            <person name="Goodwin L."/>
            <person name="Pitluck S."/>
            <person name="Kyrpides N."/>
            <person name="Mavromatis K."/>
            <person name="Ivanova N."/>
            <person name="Munk A.C."/>
            <person name="Brettin T."/>
            <person name="Detter J.C."/>
            <person name="Han C."/>
            <person name="Larimer F."/>
            <person name="Land M."/>
            <person name="Hauser L."/>
            <person name="Markowitz V."/>
            <person name="Cheng J.-F."/>
            <person name="Hugenholtz P."/>
            <person name="Woyke T."/>
            <person name="Wu D."/>
            <person name="Jando M."/>
            <person name="Schneider S."/>
            <person name="Klenk H.-P."/>
            <person name="Eisen J.A."/>
        </authorList>
    </citation>
    <scope>NUCLEOTIDE SEQUENCE [LARGE SCALE GENOMIC DNA]</scope>
    <source>
        <strain evidence="2">ATCC 25078 / DSM 43160 / JCM 3152 / KCC A-0152 / KCTC 9177 / NBRC 13315 / NRRL B-3577 / G-20</strain>
    </source>
</reference>
<protein>
    <submittedName>
        <fullName evidence="1">Uncharacterized protein</fullName>
    </submittedName>
</protein>
<name>D2SE82_GEOOG</name>
<dbReference type="KEGG" id="gob:Gobs_1849"/>
<dbReference type="HOGENOM" id="CLU_3396701_0_0_11"/>
<dbReference type="Proteomes" id="UP000001382">
    <property type="component" value="Chromosome"/>
</dbReference>
<accession>D2SE82</accession>
<gene>
    <name evidence="1" type="ordered locus">Gobs_1849</name>
</gene>
<evidence type="ECO:0000313" key="2">
    <source>
        <dbReference type="Proteomes" id="UP000001382"/>
    </source>
</evidence>
<proteinExistence type="predicted"/>
<evidence type="ECO:0000313" key="1">
    <source>
        <dbReference type="EMBL" id="ADB74554.1"/>
    </source>
</evidence>
<keyword evidence="2" id="KW-1185">Reference proteome</keyword>